<dbReference type="PANTHER" id="PTHR12768:SF4">
    <property type="entry name" value="BECLIN-1"/>
    <property type="match status" value="1"/>
</dbReference>
<dbReference type="Proteomes" id="UP000005237">
    <property type="component" value="Unassembled WGS sequence"/>
</dbReference>
<dbReference type="Pfam" id="PF04111">
    <property type="entry name" value="APG6"/>
    <property type="match status" value="1"/>
</dbReference>
<dbReference type="GO" id="GO:0045324">
    <property type="term" value="P:late endosome to vacuole transport"/>
    <property type="evidence" value="ECO:0007669"/>
    <property type="project" value="TreeGrafter"/>
</dbReference>
<dbReference type="GO" id="GO:0000423">
    <property type="term" value="P:mitophagy"/>
    <property type="evidence" value="ECO:0007669"/>
    <property type="project" value="TreeGrafter"/>
</dbReference>
<name>A0A8R1HLM2_CAEJA</name>
<dbReference type="GO" id="GO:0000045">
    <property type="term" value="P:autophagosome assembly"/>
    <property type="evidence" value="ECO:0007669"/>
    <property type="project" value="TreeGrafter"/>
</dbReference>
<keyword evidence="6" id="KW-1185">Reference proteome</keyword>
<dbReference type="GO" id="GO:0034272">
    <property type="term" value="C:phosphatidylinositol 3-kinase complex, class III, type II"/>
    <property type="evidence" value="ECO:0007669"/>
    <property type="project" value="TreeGrafter"/>
</dbReference>
<dbReference type="Pfam" id="PF17675">
    <property type="entry name" value="APG6_N"/>
    <property type="match status" value="1"/>
</dbReference>
<evidence type="ECO:0000256" key="2">
    <source>
        <dbReference type="SAM" id="Coils"/>
    </source>
</evidence>
<dbReference type="PANTHER" id="PTHR12768">
    <property type="entry name" value="BECLIN 1"/>
    <property type="match status" value="1"/>
</dbReference>
<dbReference type="GO" id="GO:0000407">
    <property type="term" value="C:phagophore assembly site"/>
    <property type="evidence" value="ECO:0007669"/>
    <property type="project" value="TreeGrafter"/>
</dbReference>
<dbReference type="InterPro" id="IPR038274">
    <property type="entry name" value="Atg6/Beclin_C_sf"/>
</dbReference>
<sequence>MEQKPSSICLMCQNQLRLDFSQRRPESTDSERKGESAITEVLTGHSRNLMKLISDAQFPSDAPVCNECSDALVKEMDVQVATLDDEIKTYKTYIDFLKENHPTTSISELKTRLKNVTDEEQQLEQQLRRLLAEEEQIDQELQQKRRAAETSSADTAQLWMKYRDNLKQVYDDHDELAALEAERQYAEVQHRKLIDTNVLDLCFHIWVDGNMGEINGFRLGYSKEAPVEYTEINAALGQCVLLLEILMERIGVHHHQLSPVAMGSHSFIKLRRNGNDIDTFPLYGQGTPLSGSSGIDGGMRRFLQLLEFLMKELKDRNKNFKPPYPILGEALIDSNVKYNAVMVLNTEVRWTRAMALMLTDLKAACAQCDALRAPI</sequence>
<feature type="domain" description="Atg6/beclin coiled-coil" evidence="4">
    <location>
        <begin position="63"/>
        <end position="189"/>
    </location>
</feature>
<dbReference type="OMA" id="WTKAMKC"/>
<evidence type="ECO:0000313" key="5">
    <source>
        <dbReference type="EnsemblMetazoa" id="CJA05206.1"/>
    </source>
</evidence>
<dbReference type="GO" id="GO:0030674">
    <property type="term" value="F:protein-macromolecule adaptor activity"/>
    <property type="evidence" value="ECO:0007669"/>
    <property type="project" value="TreeGrafter"/>
</dbReference>
<feature type="domain" description="Atg6 BARA" evidence="3">
    <location>
        <begin position="195"/>
        <end position="368"/>
    </location>
</feature>
<protein>
    <recommendedName>
        <fullName evidence="7">Autophagy-related protein 6</fullName>
    </recommendedName>
</protein>
<dbReference type="InterPro" id="IPR007243">
    <property type="entry name" value="Atg6/Beclin"/>
</dbReference>
<feature type="coiled-coil region" evidence="2">
    <location>
        <begin position="106"/>
        <end position="151"/>
    </location>
</feature>
<evidence type="ECO:0008006" key="7">
    <source>
        <dbReference type="Google" id="ProtNLM"/>
    </source>
</evidence>
<dbReference type="Gene3D" id="1.10.418.40">
    <property type="entry name" value="Autophagy protein 6/Beclin 1"/>
    <property type="match status" value="1"/>
</dbReference>
<comment type="similarity">
    <text evidence="1">Belongs to the beclin family.</text>
</comment>
<evidence type="ECO:0000256" key="1">
    <source>
        <dbReference type="ARBA" id="ARBA00005965"/>
    </source>
</evidence>
<reference evidence="6" key="1">
    <citation type="submission" date="2010-08" db="EMBL/GenBank/DDBJ databases">
        <authorList>
            <consortium name="Caenorhabditis japonica Sequencing Consortium"/>
            <person name="Wilson R.K."/>
        </authorList>
    </citation>
    <scope>NUCLEOTIDE SEQUENCE [LARGE SCALE GENOMIC DNA]</scope>
    <source>
        <strain evidence="6">DF5081</strain>
    </source>
</reference>
<evidence type="ECO:0000313" key="6">
    <source>
        <dbReference type="Proteomes" id="UP000005237"/>
    </source>
</evidence>
<evidence type="ECO:0000259" key="4">
    <source>
        <dbReference type="Pfam" id="PF17675"/>
    </source>
</evidence>
<evidence type="ECO:0000259" key="3">
    <source>
        <dbReference type="Pfam" id="PF04111"/>
    </source>
</evidence>
<dbReference type="GO" id="GO:0034271">
    <property type="term" value="C:phosphatidylinositol 3-kinase complex, class III, type I"/>
    <property type="evidence" value="ECO:0007669"/>
    <property type="project" value="TreeGrafter"/>
</dbReference>
<keyword evidence="2" id="KW-0175">Coiled coil</keyword>
<dbReference type="GO" id="GO:0043548">
    <property type="term" value="F:phosphatidylinositol 3-kinase binding"/>
    <property type="evidence" value="ECO:0007669"/>
    <property type="project" value="TreeGrafter"/>
</dbReference>
<dbReference type="InterPro" id="IPR040455">
    <property type="entry name" value="Atg6_BARA"/>
</dbReference>
<organism evidence="5 6">
    <name type="scientific">Caenorhabditis japonica</name>
    <dbReference type="NCBI Taxonomy" id="281687"/>
    <lineage>
        <taxon>Eukaryota</taxon>
        <taxon>Metazoa</taxon>
        <taxon>Ecdysozoa</taxon>
        <taxon>Nematoda</taxon>
        <taxon>Chromadorea</taxon>
        <taxon>Rhabditida</taxon>
        <taxon>Rhabditina</taxon>
        <taxon>Rhabditomorpha</taxon>
        <taxon>Rhabditoidea</taxon>
        <taxon>Rhabditidae</taxon>
        <taxon>Peloderinae</taxon>
        <taxon>Caenorhabditis</taxon>
    </lineage>
</organism>
<proteinExistence type="inferred from homology"/>
<dbReference type="AlphaFoldDB" id="A0A8R1HLM2"/>
<dbReference type="InterPro" id="IPR041691">
    <property type="entry name" value="Atg6/beclin_CC"/>
</dbReference>
<accession>A0A8R1HLM2</accession>
<reference evidence="5" key="2">
    <citation type="submission" date="2022-06" db="UniProtKB">
        <authorList>
            <consortium name="EnsemblMetazoa"/>
        </authorList>
    </citation>
    <scope>IDENTIFICATION</scope>
    <source>
        <strain evidence="5">DF5081</strain>
    </source>
</reference>
<dbReference type="EnsemblMetazoa" id="CJA05206.1">
    <property type="protein sequence ID" value="CJA05206.1"/>
    <property type="gene ID" value="WBGene00124410"/>
</dbReference>
<dbReference type="GO" id="GO:0006995">
    <property type="term" value="P:cellular response to nitrogen starvation"/>
    <property type="evidence" value="ECO:0007669"/>
    <property type="project" value="TreeGrafter"/>
</dbReference>